<evidence type="ECO:0000256" key="2">
    <source>
        <dbReference type="ARBA" id="ARBA00022801"/>
    </source>
</evidence>
<keyword evidence="3" id="KW-0067">ATP-binding</keyword>
<dbReference type="InterPro" id="IPR051620">
    <property type="entry name" value="ORF904-like_C"/>
</dbReference>
<evidence type="ECO:0000313" key="5">
    <source>
        <dbReference type="EMBL" id="MBS9720191.1"/>
    </source>
</evidence>
<feature type="domain" description="SF3 helicase" evidence="4">
    <location>
        <begin position="235"/>
        <end position="397"/>
    </location>
</feature>
<dbReference type="SUPFAM" id="SSF52540">
    <property type="entry name" value="P-loop containing nucleoside triphosphate hydrolases"/>
    <property type="match status" value="1"/>
</dbReference>
<dbReference type="EMBL" id="JAFMNX010000001">
    <property type="protein sequence ID" value="MBS9720191.1"/>
    <property type="molecule type" value="Genomic_DNA"/>
</dbReference>
<evidence type="ECO:0000256" key="3">
    <source>
        <dbReference type="ARBA" id="ARBA00022840"/>
    </source>
</evidence>
<name>A0ABS5RT56_9HYPH</name>
<dbReference type="NCBIfam" id="TIGR01613">
    <property type="entry name" value="primase_Cterm"/>
    <property type="match status" value="1"/>
</dbReference>
<dbReference type="InterPro" id="IPR014015">
    <property type="entry name" value="Helicase_SF3_DNA-vir"/>
</dbReference>
<evidence type="ECO:0000313" key="6">
    <source>
        <dbReference type="Proteomes" id="UP001297272"/>
    </source>
</evidence>
<sequence length="546" mass="61019">MFEPETDIGNGRRFLHRFGNRVRHVARIGWHGYDGRRWKEDEDGSVVRPLAQKTAEMIGSESNLLNASDQEQAAIEAGRNALAEKRKMGRPQKDWDSDRSARYLELDDIIDAGSDAVKAADGRRSLRHRHAKSSAGTSKINNMMIEAAPHVALMVGDLNKDLYAVNIGSGTLRFERRESTEDDPEDLSFTWVPVLHGHRPSDLISKLAPTMWAPGASPSRTTFDAFLKRVQPDPDIRLFLQRFAGYCLLGTTVEQCLVFFYGAGRNGKSTFVDLLCEIVGDYAVTLSIDSFAGETKRGGNEATPDLARLPGARLVAASEPEMGVKLKDALIKTLTGGEKIPVRRLHQDFIEVMPQFKIMLSGNHKPRIDDTSDGIWRRVYLVPWDIQIPLSEVDRALPTKLREEASGVLAWMVEGALDYLNYGLNPPEKVVAATRDYREESDPIGAFIRAACIVTGREEDQSTPGQLFNGYSHFASREGAAEFKQNTFTRRLPDYCRMTWQSPEGDSKQFWKAKSGTTFYRGIMVKPEFQAGGPPQASPEQYGYPE</sequence>
<dbReference type="PROSITE" id="PS51206">
    <property type="entry name" value="SF3_HELICASE_1"/>
    <property type="match status" value="1"/>
</dbReference>
<dbReference type="SMART" id="SM00885">
    <property type="entry name" value="D5_N"/>
    <property type="match status" value="1"/>
</dbReference>
<dbReference type="Gene3D" id="3.40.50.300">
    <property type="entry name" value="P-loop containing nucleotide triphosphate hydrolases"/>
    <property type="match status" value="1"/>
</dbReference>
<keyword evidence="1" id="KW-0547">Nucleotide-binding</keyword>
<keyword evidence="2" id="KW-0378">Hydrolase</keyword>
<dbReference type="Pfam" id="PF19263">
    <property type="entry name" value="DUF5906"/>
    <property type="match status" value="1"/>
</dbReference>
<dbReference type="InterPro" id="IPR027417">
    <property type="entry name" value="P-loop_NTPase"/>
</dbReference>
<dbReference type="InterPro" id="IPR045455">
    <property type="entry name" value="NrS-1_pol-like_helicase"/>
</dbReference>
<evidence type="ECO:0000256" key="1">
    <source>
        <dbReference type="ARBA" id="ARBA00022741"/>
    </source>
</evidence>
<proteinExistence type="predicted"/>
<dbReference type="PANTHER" id="PTHR35372:SF2">
    <property type="entry name" value="SF3 HELICASE DOMAIN-CONTAINING PROTEIN"/>
    <property type="match status" value="1"/>
</dbReference>
<accession>A0ABS5RT56</accession>
<evidence type="ECO:0000259" key="4">
    <source>
        <dbReference type="PROSITE" id="PS51206"/>
    </source>
</evidence>
<keyword evidence="6" id="KW-1185">Reference proteome</keyword>
<protein>
    <recommendedName>
        <fullName evidence="4">SF3 helicase domain-containing protein</fullName>
    </recommendedName>
</protein>
<reference evidence="5 6" key="1">
    <citation type="submission" date="2021-03" db="EMBL/GenBank/DDBJ databases">
        <title>Tianweitania aestuarii sp. nov., isolated from a tidal flat.</title>
        <authorList>
            <person name="Park S."/>
            <person name="Yoon J.-H."/>
        </authorList>
    </citation>
    <scope>NUCLEOTIDE SEQUENCE [LARGE SCALE GENOMIC DNA]</scope>
    <source>
        <strain evidence="5 6">BSSL-BM11</strain>
    </source>
</reference>
<dbReference type="InterPro" id="IPR014818">
    <property type="entry name" value="Phage/plasmid_primase_P4_C"/>
</dbReference>
<dbReference type="PANTHER" id="PTHR35372">
    <property type="entry name" value="ATP BINDING PROTEIN-RELATED"/>
    <property type="match status" value="1"/>
</dbReference>
<comment type="caution">
    <text evidence="5">The sequence shown here is derived from an EMBL/GenBank/DDBJ whole genome shotgun (WGS) entry which is preliminary data.</text>
</comment>
<organism evidence="5 6">
    <name type="scientific">Tianweitania aestuarii</name>
    <dbReference type="NCBI Taxonomy" id="2814886"/>
    <lineage>
        <taxon>Bacteria</taxon>
        <taxon>Pseudomonadati</taxon>
        <taxon>Pseudomonadota</taxon>
        <taxon>Alphaproteobacteria</taxon>
        <taxon>Hyphomicrobiales</taxon>
        <taxon>Phyllobacteriaceae</taxon>
        <taxon>Tianweitania</taxon>
    </lineage>
</organism>
<dbReference type="Pfam" id="PF08706">
    <property type="entry name" value="D5_N"/>
    <property type="match status" value="1"/>
</dbReference>
<dbReference type="Proteomes" id="UP001297272">
    <property type="component" value="Unassembled WGS sequence"/>
</dbReference>
<gene>
    <name evidence="5" type="ORF">JYU29_05755</name>
</gene>
<dbReference type="InterPro" id="IPR006500">
    <property type="entry name" value="Helicase_put_C_phage/plasmid"/>
</dbReference>